<feature type="domain" description="Bridge-like lipid transfer protein family member 1 C-terminal" evidence="3">
    <location>
        <begin position="4169"/>
        <end position="4787"/>
    </location>
</feature>
<feature type="region of interest" description="Disordered" evidence="1">
    <location>
        <begin position="3388"/>
        <end position="3419"/>
    </location>
</feature>
<keyword evidence="2" id="KW-0472">Membrane</keyword>
<keyword evidence="2" id="KW-0812">Transmembrane</keyword>
<keyword evidence="2" id="KW-1133">Transmembrane helix</keyword>
<evidence type="ECO:0000313" key="5">
    <source>
        <dbReference type="Proteomes" id="UP000728032"/>
    </source>
</evidence>
<feature type="compositionally biased region" description="Polar residues" evidence="1">
    <location>
        <begin position="3396"/>
        <end position="3406"/>
    </location>
</feature>
<name>A0A7R9LCL4_9ACAR</name>
<feature type="region of interest" description="Disordered" evidence="1">
    <location>
        <begin position="4387"/>
        <end position="4411"/>
    </location>
</feature>
<dbReference type="SMART" id="SM01220">
    <property type="entry name" value="FSA_C"/>
    <property type="match status" value="1"/>
</dbReference>
<evidence type="ECO:0000256" key="2">
    <source>
        <dbReference type="SAM" id="Phobius"/>
    </source>
</evidence>
<feature type="region of interest" description="Disordered" evidence="1">
    <location>
        <begin position="2818"/>
        <end position="2846"/>
    </location>
</feature>
<dbReference type="Proteomes" id="UP000728032">
    <property type="component" value="Unassembled WGS sequence"/>
</dbReference>
<dbReference type="InterPro" id="IPR033616">
    <property type="entry name" value="BLTP1"/>
</dbReference>
<feature type="region of interest" description="Disordered" evidence="1">
    <location>
        <begin position="1750"/>
        <end position="1782"/>
    </location>
</feature>
<feature type="transmembrane region" description="Helical" evidence="2">
    <location>
        <begin position="73"/>
        <end position="92"/>
    </location>
</feature>
<feature type="compositionally biased region" description="Polar residues" evidence="1">
    <location>
        <begin position="2818"/>
        <end position="2844"/>
    </location>
</feature>
<protein>
    <recommendedName>
        <fullName evidence="3">Bridge-like lipid transfer protein family member 1 C-terminal domain-containing protein</fullName>
    </recommendedName>
</protein>
<feature type="region of interest" description="Disordered" evidence="1">
    <location>
        <begin position="1289"/>
        <end position="1315"/>
    </location>
</feature>
<gene>
    <name evidence="4" type="ORF">ONB1V03_LOCUS1849</name>
</gene>
<dbReference type="OrthoDB" id="10051416at2759"/>
<dbReference type="EMBL" id="CAJPVJ010000373">
    <property type="protein sequence ID" value="CAG2162250.1"/>
    <property type="molecule type" value="Genomic_DNA"/>
</dbReference>
<feature type="compositionally biased region" description="Basic and acidic residues" evidence="1">
    <location>
        <begin position="3693"/>
        <end position="3711"/>
    </location>
</feature>
<dbReference type="EMBL" id="OC915198">
    <property type="protein sequence ID" value="CAD7639210.1"/>
    <property type="molecule type" value="Genomic_DNA"/>
</dbReference>
<evidence type="ECO:0000256" key="1">
    <source>
        <dbReference type="SAM" id="MobiDB-lite"/>
    </source>
</evidence>
<accession>A0A7R9LCL4</accession>
<feature type="compositionally biased region" description="Polar residues" evidence="1">
    <location>
        <begin position="3721"/>
        <end position="3752"/>
    </location>
</feature>
<feature type="region of interest" description="Disordered" evidence="1">
    <location>
        <begin position="4112"/>
        <end position="4173"/>
    </location>
</feature>
<dbReference type="PANTHER" id="PTHR31640">
    <property type="entry name" value="TRANSMEMBRANE PROTEIN KIAA1109"/>
    <property type="match status" value="1"/>
</dbReference>
<dbReference type="InterPro" id="IPR047104">
    <property type="entry name" value="BLTP1_N"/>
</dbReference>
<feature type="compositionally biased region" description="Low complexity" evidence="1">
    <location>
        <begin position="1224"/>
        <end position="1236"/>
    </location>
</feature>
<feature type="region of interest" description="Disordered" evidence="1">
    <location>
        <begin position="3784"/>
        <end position="3819"/>
    </location>
</feature>
<evidence type="ECO:0000313" key="4">
    <source>
        <dbReference type="EMBL" id="CAD7639210.1"/>
    </source>
</evidence>
<feature type="compositionally biased region" description="Polar residues" evidence="1">
    <location>
        <begin position="3784"/>
        <end position="3801"/>
    </location>
</feature>
<dbReference type="InterPro" id="IPR056742">
    <property type="entry name" value="BLTP1_C"/>
</dbReference>
<reference evidence="4" key="1">
    <citation type="submission" date="2020-11" db="EMBL/GenBank/DDBJ databases">
        <authorList>
            <person name="Tran Van P."/>
        </authorList>
    </citation>
    <scope>NUCLEOTIDE SEQUENCE</scope>
</reference>
<feature type="compositionally biased region" description="Low complexity" evidence="1">
    <location>
        <begin position="3585"/>
        <end position="3627"/>
    </location>
</feature>
<organism evidence="4">
    <name type="scientific">Oppiella nova</name>
    <dbReference type="NCBI Taxonomy" id="334625"/>
    <lineage>
        <taxon>Eukaryota</taxon>
        <taxon>Metazoa</taxon>
        <taxon>Ecdysozoa</taxon>
        <taxon>Arthropoda</taxon>
        <taxon>Chelicerata</taxon>
        <taxon>Arachnida</taxon>
        <taxon>Acari</taxon>
        <taxon>Acariformes</taxon>
        <taxon>Sarcoptiformes</taxon>
        <taxon>Oribatida</taxon>
        <taxon>Brachypylina</taxon>
        <taxon>Oppioidea</taxon>
        <taxon>Oppiidae</taxon>
        <taxon>Oppiella</taxon>
    </lineage>
</organism>
<evidence type="ECO:0000259" key="3">
    <source>
        <dbReference type="SMART" id="SM01220"/>
    </source>
</evidence>
<feature type="region of interest" description="Disordered" evidence="1">
    <location>
        <begin position="999"/>
        <end position="1018"/>
    </location>
</feature>
<dbReference type="Pfam" id="PF20413">
    <property type="entry name" value="BLTP1_N"/>
    <property type="match status" value="1"/>
</dbReference>
<proteinExistence type="predicted"/>
<dbReference type="Pfam" id="PF25040">
    <property type="entry name" value="BLTP1_C"/>
    <property type="match status" value="1"/>
</dbReference>
<dbReference type="Pfam" id="PF25039">
    <property type="entry name" value="BLTP1_M"/>
    <property type="match status" value="2"/>
</dbReference>
<feature type="compositionally biased region" description="Basic and acidic residues" evidence="1">
    <location>
        <begin position="4148"/>
        <end position="4159"/>
    </location>
</feature>
<dbReference type="GO" id="GO:0048488">
    <property type="term" value="P:synaptic vesicle endocytosis"/>
    <property type="evidence" value="ECO:0007669"/>
    <property type="project" value="TreeGrafter"/>
</dbReference>
<feature type="compositionally biased region" description="Polar residues" evidence="1">
    <location>
        <begin position="3810"/>
        <end position="3819"/>
    </location>
</feature>
<feature type="compositionally biased region" description="Polar residues" evidence="1">
    <location>
        <begin position="1201"/>
        <end position="1217"/>
    </location>
</feature>
<feature type="region of interest" description="Disordered" evidence="1">
    <location>
        <begin position="2099"/>
        <end position="2125"/>
    </location>
</feature>
<sequence length="4801" mass="539158">MAEKMTTIDEPLLKTTDGMTRTTESDTNGKSILDNWQDLINIVKNTSDGVLINPPDIRSSDWTDWLVYFWRNLFPFIIWILAMVWICYLCFYNSRVFGLIFSRIMNQFFIKNGYFSVGSISLATISGKLMFRDFVYVTEDYSLRIQDGWLVFRWWLSYTPRDVRTEDFSNSEITSGRFVFGNHLIPSTLSLVIEESYFVYTTRPAVSPHDLFTNITKCKAENVKVILAPSPKFMGISDEPPRFMGEGFVVFQSNKLDLYYYQDEPGLASDKPEKLELANGDTVEKFTSPAWGLVIKCGKGTDFSYGPWADRQRELLYNFFYPSDYRPMEVSKRPKLGERRVFESFDLRLSTLSDAKIDVLFSKNKETSALHVNAGPGSYLEITIPWVNSESGYVSHINGQIMHLDATTSLDFRPLAVSETLEFDVKIAYPRVWNAHQLWTCSLTGCKATVNLIYAHKLFFQALIEDWAGKTRPDVMRFVPYTCKISVVLKEFELLILANEYNWIDCSTGLNGENQQLAICGEIFDMTFDLPFVEFLPPNVDIKIWIQGEGLEAAFYLPDSNIHRDIVEALHTYARITSRDGTTYDKQHLFTNDRKWRNAVSRENNWYECWTAPIVALSIAYKYWPIPPKTYASKTEVTTPELEEILLSPMRPNRSPKQVCSAPDDFDPLSLEPDVIAVELEIGPSVIGLFGPLFRMLWNIKENYLGECQEFADLSCNGSAFFDKFSQIDPKNNAKENNTNSDHMEMEFKPFDARIYRPFEVTVSVALHDIQAHLMKCCNDTDPPCPSVYTERLCFELHKTYNETQLQLLIAPIVLISTDLQQRTDNNSHLKNGYLTLSSLQFRGHAMFSGVDRPLESETLEYAWLVDVQLGDIAGRLTTPQIQNIVTPLETFLLQVLQTECSLQPPFPYQKCLHDVIQSVCPQSTATKLCPYPEDLKYKMVRLSIDAIDIHVVESNVSISVQLVPIKFSMCNIHSCHTSIGITALIDKLLVRQFVRTNSPPHTVSSSTSAKSSDQKSRLSLTREVTQWLEVSSLSLGPLFVDSAELLSSVDNYTQSQSTFLKIHDKKTKRLWFLWSEDTNVLPAALVGKCGCVGGSAFFGNNKVGINFFNVSKRNSSATETDISKFYTDFSANKDLAFGESLLHRGEYVLGLRVDTDECDDEELLDLVPFFEEQLTPSLSESMSDSKTELKASFKYRFMSRQQTTPTQPSSNSLSVTSPPMPKDSPSMRSPSKSASFRIPSQTKRNELDDTCDETFKRNRSLSESGGAVEDIYKSSVILDIIRSQQKAEATTEKKVDFEANSPTHNSEVFRTKSLESGSSASERYFSAEDVSNAAKSTSSSYASAKQPLTSSDSYHSAVTPNITDSTTQYFSCLTSESVTLTGDDMKKGGDRHSINSSNSFISALSSHEDLALVDLRNQLEKPIPDSPLLMSSYASHLSQYVCYNWDVPPPVPHLTPSHVSTKDWFLRKSQWRPKFRVNSHGFSCLRIARKDESTDKNSSPFAKNDFIPGSVFFEMDKNLSENSGAEHTNDGTKETDDKKCEDIISKNVEIKCEKITLLIKLNNEIDVKLSPLSLEGLKSFVESVTPTLTSLHPISVLNHLNLNCLNEVEANNKLKKEKMLYLGQLNAKAWQTLIRRQNLKQNSRRIADNKDTSLVANQLEEAKTFKLLSFALMTRFFSKKPKKELSEIESLTIETVDTNLEETIASASLKSIHIQLSRLKNSSTILKDAILTVIPCRYSKVDFKIVRSQTPGASDTDSSSRQSRQSRKPLQRQDCVIDGDATTDNTGGIYLKVQTSGEPRDEEHLLGFIMFECGIEDINIKGVKFKKNEDNFVELKPKCDEPNDKSPEFVRDIEAVHESSHSSSCVAEVSTVWFNFAAPPKTPNTRKIDFTRLDWHLLSSAAPSISAWISVTDRLIISAKRLSKLSEQRVNSVIVCLMTLGLDVKGVHTPPQSKHLSRLFTPLAKSLQDDPSCQLVSALRRYYNSIALSEEFELNLKVETLPCLSDLQRGIVALCRQWKNALYMPLFIQQNLRLRKGDKHPLRVLLEERSKQISVETDSGDEETEVNDETTQLLRENTGLNTDPKVLDRISVENIELNAKKKTSKSNSQPNDDSNAGSAQPKRKLSVMQTYFPRSNRASISIPPLITAPFETIGTGVNKAYEFLFSPNSQNSATRLMNVKREESQMSLKSTLSSLEANGNELGVDQLPNDDNHLDGGSHDNYGEENLYWWMARQQDYMKNVTNLTNSLRKTSAPLLDQNDSKLNTLQSINSTDNEGKAQTQQLTAQDVSFLPTVAQMSDVREIFHPFISSLCQKLNEEDNQSCLEFGQLGTKVSICGRIKLFKIDIVESENRSPNRSRSPSRLLSPSHIQVVNFETPAHASPFKHRLKVDNTLEASAFLCEGLGVEFDLRKVKDFEKSEGNPQKDSKVCPIVIVGPDGMSQTTTLINFSVDITGIDQRVNLPLLRLLHQFTAMYENVKETRLEMRSNRVQSMRDNLDLGHKVKVRTSETDTTSHTPSSSSYKNETFGEHIAKHKEEIAISIPDDSDSDVTLVEEPVRLREPVQQPMCWKTMYYLLDLYQTKPETKTKTVIERVSSLMQSGAPVPETKIQMEDEYKGTGRYEPLKDQSIEMEELSSPSAAPPAKPNVNFNTHSVHRKSATNIVSSDQLKSFTNALIQREWTPIVVFGVCKIRRVGLLAMLSGLKLEGELSAFHVSVTHKQKCRGSKKWFESSLNGQLGQTAISLLEEMPGSQQLVVKMTVGKSQTLISCQNRKGRDANSALLTIGPIMIDIPQHPIALHGMMTRSGRQLSTTLQELRASRQPSRLSRQQMDTETMTSSYGQQDSQKPRMFAEDMPDVSGGLDNPLDAQQLRQPMIKPIVVQFSVILDSFTIGASLLPSLRAQYQMGRVTSNGITGNKAKFIIDVHQHTLSFNTKVLPTEANLPSSANVDLPQIHVSAEYIEDLNKGTAGTAGPTRSESFAEGIVLRKGSYLNATADIGSFEHSLTTDLLNHLLLVQKVFMKEVNEVVQKMSGTDTKIIDEELLFGGSDKNRRSRYVLFSLHLRLKGIQITATTPTSSAVRLETGLIELQLSNRVQNMSSKDLNLKLFIKLQVDVNVALGQLIRNAIFEEAEPEFQQLAYFKTRISMRNALQDEMVVNTDIEDKEAVLIALHRPLVYIQPLALDKAVLVWLNYKNAYEYWTEQRSNLNSEVVLATQQVFGKVQPIAQMGSQTIGTLFLQLTVDDLGACLPITNPTISALNQSKGFESELKDALVITLENTQISACSCGSLVSKAQFTGLCIRFADDFETSLDDWKPDSIDPNIRNLCVVSEGTYEICSRTITSHQSPSDAKWLLNVSWKMEGFDIHFDTSIGKHFSALFKTMTAIAGDEDEDDGDISTTEYGNTTVDEQPPEEQVKTEDVDIETTRLRRDSLLRDVSVDNKQRSRIIEKELNEQVKIINDLRQLGASHTTIEQEVQRLHELEAAIFQNFRRDVIKKLRRPSVRQSSFKDKLSIGGKMFSKSLHSYNETNEMTENSGEDSPLDAFKPGSFDSAMESVPKLKTSASIPIPKTTGPIVPDSPLSPTAASITSSSVESQSSCESAQTPTFSFEQSSSTTTSEFPIPKIPKITKTTERDSDPRKQGSLSSEYDESIDSSIGERSSGLAAKQTYQTEPNIDFELDVKIFFNSGKCVLHTKDQNTKDEDKPKPMQKERSFSGGPYDSLLSPNHNANKSRSGNRLTKTTSNNTLKPNLSSSRLKHPTHLSGQIADFTVFLIPGLDIKLHYNSKTSSEESVQLSDRQTTRQQSEHRTDPDTSAQQNGQQLLPNKKLASKKATLFAWITLHSIPDETLISPNILDFLEQALEPIPITVPPKTPTSSSAPNVFTGEGEAPPVPAQYATYASFPVDVIVYFHVQPTVVRFCCLPVSRVECLLHLPSIDLVFSSKRSSDEDLQSGQCSPPKYTRYTHKTSTESAATTSTSMGGLSVTGCLADFSLYIFHPYGGQKKTTAHLSSAAKDSEGMSYSDRKDSLSLQVEFVKINISRSRKLSISDSIAQSFRFSATCDIGSASFKYDMRRLNEILAFPKAWYRKSIWKRMFIGDHTISAIFSDQEEEDDSLTDSKDLSDTSSEESNQTGTTVRTFHKPESSNASREGLRLNLDDPTGRRKVYRHTSRSDSRPFMLSSNPWETLVLFSVNLSKLNISMNMGNVMGNTSWLTRGLRSDGRISIDSSGRKSYKIGLALDGSTLDAKGGIVGGIIELSQINTEMSVKEVKGNEPQHQFVCSLHTLEKRIDYMGTSILMIRVSDLDITLRDEWRIDLSKNYNQSSHPTKRPALIFIHGVLNWDQMQILMSKSTTPDIMKIVSKLEEFFTQQFHSSKRVFSSLQTYNRQSFKGKSQASKRTQSVSSGSPQLTVGAAQTQQSAENVAITTEARHHRHWQKALRLVSGVHLSTLPNPLPVHGTILGGTLELRAQNISLACFYGINFRSKSWGAFSLKHTSISFATEAQNIVNESGSLDTHVVQNLSFLLGRNSSEQQPRKTMATVCKISRNVMFPPQFRHMHEWFHYAFSASEIDDVDRFPAVMELDIFGTPIPSTNEYYAPAPARDRRASASPKTSGDYHHSQEVIFAFPSMQLELKTEHLQATATPNTSDVKPKVDCAFVSDFDDHIFVAVDAEAYFFLHELISSYITEKDTNIMKSHSPSADKSQKSATDSLEAMQRDWRDFICQVWHLEPTVRLLSWAGKNIEPYGVDYILQRLGFSQARTTIPKWIQRTTMDGFDKLLALTMFGMLMKAREDTKDGNHHNNH</sequence>
<feature type="compositionally biased region" description="Low complexity" evidence="1">
    <location>
        <begin position="3967"/>
        <end position="3976"/>
    </location>
</feature>
<feature type="region of interest" description="Disordered" evidence="1">
    <location>
        <begin position="1201"/>
        <end position="1251"/>
    </location>
</feature>
<dbReference type="PANTHER" id="PTHR31640:SF1">
    <property type="entry name" value="BRIDGE-LIKE LIPID TRANSFER PROTEIN FAMILY MEMBER 1"/>
    <property type="match status" value="1"/>
</dbReference>
<dbReference type="InterPro" id="IPR056741">
    <property type="entry name" value="BLTP1_M"/>
</dbReference>
<dbReference type="GO" id="GO:0098793">
    <property type="term" value="C:presynapse"/>
    <property type="evidence" value="ECO:0007669"/>
    <property type="project" value="GOC"/>
</dbReference>
<feature type="region of interest" description="Disordered" evidence="1">
    <location>
        <begin position="3562"/>
        <end position="3663"/>
    </location>
</feature>
<feature type="region of interest" description="Disordered" evidence="1">
    <location>
        <begin position="3945"/>
        <end position="3976"/>
    </location>
</feature>
<feature type="region of interest" description="Disordered" evidence="1">
    <location>
        <begin position="3693"/>
        <end position="3756"/>
    </location>
</feature>
<feature type="compositionally biased region" description="Basic and acidic residues" evidence="1">
    <location>
        <begin position="3628"/>
        <end position="3638"/>
    </location>
</feature>
<keyword evidence="5" id="KW-1185">Reference proteome</keyword>
<feature type="compositionally biased region" description="Polar residues" evidence="1">
    <location>
        <begin position="2106"/>
        <end position="2119"/>
    </location>
</feature>